<dbReference type="PANTHER" id="PTHR37739">
    <property type="entry name" value="KINESIN-LIKE PROTEIN KIN-12D"/>
    <property type="match status" value="1"/>
</dbReference>
<dbReference type="PROSITE" id="PS50067">
    <property type="entry name" value="KINESIN_MOTOR_2"/>
    <property type="match status" value="1"/>
</dbReference>
<feature type="compositionally biased region" description="Polar residues" evidence="9">
    <location>
        <begin position="2578"/>
        <end position="2589"/>
    </location>
</feature>
<feature type="coiled-coil region" evidence="8">
    <location>
        <begin position="2617"/>
        <end position="2644"/>
    </location>
</feature>
<name>A0AAV6P2L1_9ROSI</name>
<dbReference type="InterPro" id="IPR001752">
    <property type="entry name" value="Kinesin_motor_dom"/>
</dbReference>
<dbReference type="GO" id="GO:0005874">
    <property type="term" value="C:microtubule"/>
    <property type="evidence" value="ECO:0007669"/>
    <property type="project" value="UniProtKB-KW"/>
</dbReference>
<dbReference type="InterPro" id="IPR044986">
    <property type="entry name" value="KIF15/KIN-12"/>
</dbReference>
<keyword evidence="12" id="KW-1185">Reference proteome</keyword>
<feature type="compositionally biased region" description="Low complexity" evidence="9">
    <location>
        <begin position="184"/>
        <end position="207"/>
    </location>
</feature>
<reference evidence="11 12" key="1">
    <citation type="journal article" date="2021" name="Hortic Res">
        <title>The domestication of Cucurbita argyrosperma as revealed by the genome of its wild relative.</title>
        <authorList>
            <person name="Barrera-Redondo J."/>
            <person name="Sanchez-de la Vega G."/>
            <person name="Aguirre-Liguori J.A."/>
            <person name="Castellanos-Morales G."/>
            <person name="Gutierrez-Guerrero Y.T."/>
            <person name="Aguirre-Dugua X."/>
            <person name="Aguirre-Planter E."/>
            <person name="Tenaillon M.I."/>
            <person name="Lira-Saade R."/>
            <person name="Eguiarte L.E."/>
        </authorList>
    </citation>
    <scope>NUCLEOTIDE SEQUENCE [LARGE SCALE GENOMIC DNA]</scope>
    <source>
        <strain evidence="11">JBR-2021</strain>
    </source>
</reference>
<keyword evidence="3 7" id="KW-0067">ATP-binding</keyword>
<organism evidence="11 12">
    <name type="scientific">Cucurbita argyrosperma subsp. sororia</name>
    <dbReference type="NCBI Taxonomy" id="37648"/>
    <lineage>
        <taxon>Eukaryota</taxon>
        <taxon>Viridiplantae</taxon>
        <taxon>Streptophyta</taxon>
        <taxon>Embryophyta</taxon>
        <taxon>Tracheophyta</taxon>
        <taxon>Spermatophyta</taxon>
        <taxon>Magnoliopsida</taxon>
        <taxon>eudicotyledons</taxon>
        <taxon>Gunneridae</taxon>
        <taxon>Pentapetalae</taxon>
        <taxon>rosids</taxon>
        <taxon>fabids</taxon>
        <taxon>Cucurbitales</taxon>
        <taxon>Cucurbitaceae</taxon>
        <taxon>Cucurbiteae</taxon>
        <taxon>Cucurbita</taxon>
    </lineage>
</organism>
<dbReference type="PROSITE" id="PS00411">
    <property type="entry name" value="KINESIN_MOTOR_1"/>
    <property type="match status" value="1"/>
</dbReference>
<feature type="compositionally biased region" description="Gly residues" evidence="9">
    <location>
        <begin position="158"/>
        <end position="167"/>
    </location>
</feature>
<evidence type="ECO:0000256" key="2">
    <source>
        <dbReference type="ARBA" id="ARBA00022741"/>
    </source>
</evidence>
<feature type="coiled-coil region" evidence="8">
    <location>
        <begin position="1356"/>
        <end position="1425"/>
    </location>
</feature>
<feature type="coiled-coil region" evidence="8">
    <location>
        <begin position="1990"/>
        <end position="2111"/>
    </location>
</feature>
<sequence>MEKNGDFCRFLQALLEKFQLSPDLFYISCFRMLRDFKFLRRGSGKNEELENVPVNPRDSSITRIGLDSSRPPLNSIQEPIRSSDPESEVGLKSRVDRTPVKAKGKGSDLALPLRTPEKYGGTGFSSRKRFGWAQKSESGSLPDEEKVDSVTCSAQPSRGGGGCGNGGYSNITTPRVTRTVGRATSSYSESNSTQSTPSKSVSKPPNSLCRSKIDRINNLSALYKGIHANPVPPSVVNTVEVPHFDLKEDPSFWMEHNVQVLIRVRPLNDMERSNNGYNRCLKQESAQSITWIGQPETRFTFDHVACETVDQEMLFRMAALPMVENCLSGYNSCMFAYGQTGSGKTHTMLGEIEDLEVKPSPHRGITPRIFEFLFARIHAEEEIRRDEKLKYNCKCSFLEIYNEQITDLLDPSSTNLLLREDVKKGVYVENLSEFEVRTVSDILRLLTQGSSNRKVASTNMNRESSRSHSVFTCVIESKWEKDSSTNLRFARLNLVDLAGSERQKTSGAEGERLKEAANINKSLSTLGHVIMVLLDVARGKPRHIPYRDSRLTFLLQDSLGGNSKTMIIANVSPSICCAAETLNTLKFAQRAKLIQNNAIVNEDSTGDVIALQRQIQLLKEELAYLKRQNVSRSLSFDSFVKDTPMEHEDHDTENICDMDISQDDDSFDSQLKEVRLSTKQLKSLEITLAGALRREKMAEASIKQLEAEIEQLNRLVRQREEDTRSAKLMLKFREDKIQRMESLLGGSIPAETYLLNENRGLSEEIQVLRAKMDRNPEVTRFAVENIRLLDQLRRFQEFYEEGEREVLMGEVSKLRDQLLQFLSGNSEQQDNSKPTMQPQLKKALDELEETKCSLESCLEENKKLSWEVERLQSMLSTLKSDQRQDHSIYTIQESFKSDLEDLVPKTIDMELTAGNDNSLLEKHDEEILNLKMELDVLKIILNEVMLSHREVDDRVVCLNNDLQLAEKDLQHMSEQCEAVNRESEEAKSIIEALESQQVLSINEIEELRNNNCQNLQLLSEREQEITCLKKCLALKELHDKSPESPSIHSRFDESRLRTRMNRMQVSLEKAKRLNALCQLDRECQASNDKEIDEVRRQAEAETAEVIVCMQEELAILQQQVQDSYLKEIEMKKDVNSLEAEVKNLQDELQLMTDNNESLSEILGKKDQELSILAEEWELLTSEMEEILADGYVALMDASNHLDDISSSFPEKRIWISEQVSRMIRILSEKDLLIEELRRCLEDANNKRIDMESMLKSLRGAALAITEAHQMECKEKDEEILHLTSQIKEKATSIAEMEDTIKLAEERIRKTSVCATIGFILVNRLSELNHSHSDALKGKNIQLKESVESNLRKDAHVEHQATLIKAAEEQIVHLREQLEESRGTCATLGKQLTEEQEYRHSMQVKLDEFENDKILTIEKLAELKTDVSTLRSCMSSNMGEQHIDTEEQKSEDIFSSLGEREERWTGANTHQESNIDQDEGQTAEVFDRSLEVGKKVPGFTCSEKNIESQTFNSISDRDITITLLKKEIESALRSLGVVQAQMVKLQNEKKEMLINEKQNQQNLQCLMNQVLMLQETIEKFEKQSENVMEAFNHRLKAFEQNVFEASSHWCQTKELLEREVGEAKVTAIYKTAEASCILAKFEEAQETIKEADIMLNELMIANETLKLEIERLREKEKLQITEQELLMKEVTSLQHGNMLTCQQFQTLEKHLHSNLIDIDASVVELEDTIAEVQTTVNSSFMSLESEIQSMKSLQLDSTKFVRSCFENIWSEIIGKDCAISVLHLCHMGILLETVMGLNAENGLLQHGLCESDAAVAGLREQNLKSKRELDMCKILKGKLLSDLKNSFHRIQKKDEEAGEMSSKLNSFEKKISDLQIQEEQMLERSNYMGHQLVVLMKELDDSNKNLISSLLDQELWLKKKENFLESQTDFFVTSLCLRDLESSILEAEIEKMALQKSIADSEHINCLAFLEVLKERAVIFKVGELLSEQLLLDKEADVLLLQKEVQEAQVERKHLLSKLNESNLSVRKMDEMNKILEREVQLLKEASGSNDALKIELDDVRRKYQALEAECDRLLKDSQTKENLLGDSFSQIHALDQKNQNLNTDLEEKNIEFLELQFFQLTLAETLCSKRQDFEIFVNHVNSLNEENVSFRNKLQYYEENMHAVLRNMSMNIAKSADSMDMLDVDCTRIVEALNAGCPVEDKIYHEMQENVGKVSKFLEEFEFLELRTKEVESENLNLQTELIRKDEVLAGLLFDLSLLQESASKNKDKKDELDEMVASREALDNELAEKSAELDKAIAHTHRLEAQLQDKMDMIHDLELNLSKEGDSKKLMYGENLELKTQIENVLLEKSSIEEELSEKKKVTEDLEMELLRVGNQLGQMNDLIEFLRSNLNELTSERDQLQMEVCSLKENLGTLEALAEENEANLMKAQQMAESQKIYAEEKEAEVQLLERSVEELEFTINVLENKVDIVKEDAEQQRLQREELELELHGVKNQMQNFRNADADLKRHVNEIEKSHAEACRHVQILEENVKEKIAEIGQLKAHISELNMHAEAQANEYKQKFKSLEAMAEQVRPEGNSTHVNNSSSNKMDKGAVRPRGSGSPFKCIGLGLAQQMKSEKYEELSAARNRIEELESLAVSRQKEIFSLNARLAAAESMTHDVIRDLLGVKLDMTTCMSLFDDNHQLQKTSESAQFNIVESQEKEKVIKLKKQLSEFVEERRGWLEEIDRKQAEMLALQVALEKLRHKDQLLKTENEMLKSENYNHKQKVMELEGELKKLSGQQNLQQRIHHHAKIKEENNILRAQNGDLSAKLHRTEILLSRVKEELAYFRTSIGKTPDIDFDEEQRLNIKLKETEEEKVQLARKLLNLCTSVLKAAGVTKPSADICPSVAEEALDQLMIRISSVERELQDFKFKNKIANERIRLSELIPKPSPRSSKTEDNCQSPLRLLQTSYFSALDR</sequence>
<evidence type="ECO:0000259" key="10">
    <source>
        <dbReference type="PROSITE" id="PS50067"/>
    </source>
</evidence>
<dbReference type="GO" id="GO:0003777">
    <property type="term" value="F:microtubule motor activity"/>
    <property type="evidence" value="ECO:0007669"/>
    <property type="project" value="InterPro"/>
</dbReference>
<dbReference type="InterPro" id="IPR019821">
    <property type="entry name" value="Kinesin_motor_CS"/>
</dbReference>
<keyword evidence="2 7" id="KW-0547">Nucleotide-binding</keyword>
<evidence type="ECO:0000313" key="11">
    <source>
        <dbReference type="EMBL" id="KAG6605116.1"/>
    </source>
</evidence>
<feature type="region of interest" description="Disordered" evidence="9">
    <location>
        <begin position="1461"/>
        <end position="1480"/>
    </location>
</feature>
<feature type="binding site" evidence="7">
    <location>
        <begin position="338"/>
        <end position="345"/>
    </location>
    <ligand>
        <name>ATP</name>
        <dbReference type="ChEBI" id="CHEBI:30616"/>
    </ligand>
</feature>
<proteinExistence type="inferred from homology"/>
<feature type="coiled-coil region" evidence="8">
    <location>
        <begin position="1541"/>
        <end position="1582"/>
    </location>
</feature>
<evidence type="ECO:0000256" key="5">
    <source>
        <dbReference type="ARBA" id="ARBA00023175"/>
    </source>
</evidence>
<feature type="coiled-coil region" evidence="8">
    <location>
        <begin position="840"/>
        <end position="881"/>
    </location>
</feature>
<evidence type="ECO:0000313" key="12">
    <source>
        <dbReference type="Proteomes" id="UP000685013"/>
    </source>
</evidence>
<evidence type="ECO:0000256" key="6">
    <source>
        <dbReference type="ARBA" id="ARBA00034488"/>
    </source>
</evidence>
<evidence type="ECO:0000256" key="3">
    <source>
        <dbReference type="ARBA" id="ARBA00022840"/>
    </source>
</evidence>
<evidence type="ECO:0000256" key="9">
    <source>
        <dbReference type="SAM" id="MobiDB-lite"/>
    </source>
</evidence>
<gene>
    <name evidence="11" type="primary">KIN12D</name>
    <name evidence="11" type="ORF">SDJN03_02433</name>
</gene>
<dbReference type="EMBL" id="JAGKQH010000002">
    <property type="protein sequence ID" value="KAG6605116.1"/>
    <property type="molecule type" value="Genomic_DNA"/>
</dbReference>
<dbReference type="PANTHER" id="PTHR37739:SF8">
    <property type="entry name" value="KINESIN-LIKE PROTEIN KIN-12D"/>
    <property type="match status" value="1"/>
</dbReference>
<feature type="compositionally biased region" description="Basic and acidic residues" evidence="9">
    <location>
        <begin position="81"/>
        <end position="99"/>
    </location>
</feature>
<feature type="coiled-coil region" evidence="8">
    <location>
        <begin position="2727"/>
        <end position="2782"/>
    </location>
</feature>
<dbReference type="GO" id="GO:0008017">
    <property type="term" value="F:microtubule binding"/>
    <property type="evidence" value="ECO:0007669"/>
    <property type="project" value="InterPro"/>
</dbReference>
<evidence type="ECO:0000256" key="8">
    <source>
        <dbReference type="SAM" id="Coils"/>
    </source>
</evidence>
<feature type="coiled-coil region" evidence="8">
    <location>
        <begin position="688"/>
        <end position="722"/>
    </location>
</feature>
<feature type="coiled-coil region" evidence="8">
    <location>
        <begin position="1640"/>
        <end position="1681"/>
    </location>
</feature>
<evidence type="ECO:0000256" key="7">
    <source>
        <dbReference type="PROSITE-ProRule" id="PRU00283"/>
    </source>
</evidence>
<feature type="non-terminal residue" evidence="11">
    <location>
        <position position="1"/>
    </location>
</feature>
<feature type="coiled-coil region" evidence="8">
    <location>
        <begin position="601"/>
        <end position="628"/>
    </location>
</feature>
<evidence type="ECO:0000256" key="4">
    <source>
        <dbReference type="ARBA" id="ARBA00023054"/>
    </source>
</evidence>
<feature type="region of interest" description="Disordered" evidence="9">
    <location>
        <begin position="2574"/>
        <end position="2600"/>
    </location>
</feature>
<dbReference type="Pfam" id="PF00225">
    <property type="entry name" value="Kinesin"/>
    <property type="match status" value="1"/>
</dbReference>
<protein>
    <submittedName>
        <fullName evidence="11">Kinesin-like protein KIN-12D</fullName>
    </submittedName>
</protein>
<keyword evidence="4 8" id="KW-0175">Coiled coil</keyword>
<dbReference type="GO" id="GO:0005524">
    <property type="term" value="F:ATP binding"/>
    <property type="evidence" value="ECO:0007669"/>
    <property type="project" value="UniProtKB-UniRule"/>
</dbReference>
<comment type="caution">
    <text evidence="11">The sequence shown here is derived from an EMBL/GenBank/DDBJ whole genome shotgun (WGS) entry which is preliminary data.</text>
</comment>
<dbReference type="SMART" id="SM00129">
    <property type="entry name" value="KISc"/>
    <property type="match status" value="1"/>
</dbReference>
<feature type="domain" description="Kinesin motor" evidence="10">
    <location>
        <begin position="257"/>
        <end position="594"/>
    </location>
</feature>
<feature type="region of interest" description="Disordered" evidence="9">
    <location>
        <begin position="48"/>
        <end position="209"/>
    </location>
</feature>
<evidence type="ECO:0000256" key="1">
    <source>
        <dbReference type="ARBA" id="ARBA00022701"/>
    </source>
</evidence>
<feature type="coiled-coil region" evidence="8">
    <location>
        <begin position="1849"/>
        <end position="1883"/>
    </location>
</feature>
<feature type="coiled-coil region" evidence="8">
    <location>
        <begin position="2266"/>
        <end position="2300"/>
    </location>
</feature>
<accession>A0AAV6P2L1</accession>
<keyword evidence="1" id="KW-0493">Microtubule</keyword>
<feature type="coiled-coil region" evidence="8">
    <location>
        <begin position="1226"/>
        <end position="1260"/>
    </location>
</feature>
<comment type="similarity">
    <text evidence="6">Belongs to the TRAFAC class myosin-kinesin ATPase superfamily. Kinesin family. KIN-12 subfamily.</text>
</comment>
<dbReference type="FunFam" id="3.40.850.10:FF:000033">
    <property type="entry name" value="Kinesin-like protein KIN-12E"/>
    <property type="match status" value="1"/>
</dbReference>
<dbReference type="GO" id="GO:0007018">
    <property type="term" value="P:microtubule-based movement"/>
    <property type="evidence" value="ECO:0007669"/>
    <property type="project" value="InterPro"/>
</dbReference>
<feature type="coiled-coil region" evidence="8">
    <location>
        <begin position="920"/>
        <end position="1010"/>
    </location>
</feature>
<feature type="coiled-coil region" evidence="8">
    <location>
        <begin position="2336"/>
        <end position="2570"/>
    </location>
</feature>
<dbReference type="Proteomes" id="UP000685013">
    <property type="component" value="Chromosome 2"/>
</dbReference>
<feature type="coiled-coil region" evidence="8">
    <location>
        <begin position="1127"/>
        <end position="1161"/>
    </location>
</feature>
<keyword evidence="5 7" id="KW-0505">Motor protein</keyword>